<dbReference type="PROSITE" id="PS51318">
    <property type="entry name" value="TAT"/>
    <property type="match status" value="1"/>
</dbReference>
<evidence type="ECO:0000313" key="13">
    <source>
        <dbReference type="EMBL" id="MCM2680251.1"/>
    </source>
</evidence>
<reference evidence="13 14" key="1">
    <citation type="journal article" date="2013" name="Antonie Van Leeuwenhoek">
        <title>Echinimonas agarilytica gen. nov., sp. nov., a new gammaproteobacterium isolated from the sea urchin Strongylocentrotus intermedius.</title>
        <authorList>
            <person name="Nedashkovskaya O.I."/>
            <person name="Stenkova A.M."/>
            <person name="Zhukova N.V."/>
            <person name="Van Trappen S."/>
            <person name="Lee J.S."/>
            <person name="Kim S.B."/>
        </authorList>
    </citation>
    <scope>NUCLEOTIDE SEQUENCE [LARGE SCALE GENOMIC DNA]</scope>
    <source>
        <strain evidence="13 14">KMM 6351</strain>
    </source>
</reference>
<dbReference type="GO" id="GO:0071555">
    <property type="term" value="P:cell wall organization"/>
    <property type="evidence" value="ECO:0007669"/>
    <property type="project" value="UniProtKB-KW"/>
</dbReference>
<evidence type="ECO:0000256" key="8">
    <source>
        <dbReference type="ARBA" id="ARBA00023049"/>
    </source>
</evidence>
<dbReference type="Pfam" id="PF05951">
    <property type="entry name" value="Peptidase_M15_2"/>
    <property type="match status" value="1"/>
</dbReference>
<dbReference type="AlphaFoldDB" id="A0AA41W7N7"/>
<dbReference type="InterPro" id="IPR009045">
    <property type="entry name" value="Zn_M74/Hedgehog-like"/>
</dbReference>
<organism evidence="13 14">
    <name type="scientific">Echinimonas agarilytica</name>
    <dbReference type="NCBI Taxonomy" id="1215918"/>
    <lineage>
        <taxon>Bacteria</taxon>
        <taxon>Pseudomonadati</taxon>
        <taxon>Pseudomonadota</taxon>
        <taxon>Gammaproteobacteria</taxon>
        <taxon>Alteromonadales</taxon>
        <taxon>Echinimonadaceae</taxon>
        <taxon>Echinimonas</taxon>
    </lineage>
</organism>
<keyword evidence="5 12" id="KW-0732">Signal</keyword>
<evidence type="ECO:0000256" key="10">
    <source>
        <dbReference type="ARBA" id="ARBA00093448"/>
    </source>
</evidence>
<proteinExistence type="inferred from homology"/>
<name>A0AA41W7N7_9GAMM</name>
<dbReference type="GO" id="GO:0046872">
    <property type="term" value="F:metal ion binding"/>
    <property type="evidence" value="ECO:0007669"/>
    <property type="project" value="UniProtKB-KW"/>
</dbReference>
<evidence type="ECO:0000256" key="1">
    <source>
        <dbReference type="ARBA" id="ARBA00001947"/>
    </source>
</evidence>
<keyword evidence="14" id="KW-1185">Reference proteome</keyword>
<dbReference type="EMBL" id="JAMQGP010000004">
    <property type="protein sequence ID" value="MCM2680251.1"/>
    <property type="molecule type" value="Genomic_DNA"/>
</dbReference>
<dbReference type="Gene3D" id="3.30.1380.10">
    <property type="match status" value="1"/>
</dbReference>
<comment type="cofactor">
    <cofactor evidence="1">
        <name>Zn(2+)</name>
        <dbReference type="ChEBI" id="CHEBI:29105"/>
    </cofactor>
</comment>
<feature type="signal peptide" evidence="12">
    <location>
        <begin position="1"/>
        <end position="32"/>
    </location>
</feature>
<dbReference type="SUPFAM" id="SSF55166">
    <property type="entry name" value="Hedgehog/DD-peptidase"/>
    <property type="match status" value="1"/>
</dbReference>
<keyword evidence="6" id="KW-0378">Hydrolase</keyword>
<dbReference type="GO" id="GO:0008237">
    <property type="term" value="F:metallopeptidase activity"/>
    <property type="evidence" value="ECO:0007669"/>
    <property type="project" value="UniProtKB-KW"/>
</dbReference>
<dbReference type="InterPro" id="IPR006311">
    <property type="entry name" value="TAT_signal"/>
</dbReference>
<evidence type="ECO:0000256" key="2">
    <source>
        <dbReference type="ARBA" id="ARBA00004776"/>
    </source>
</evidence>
<dbReference type="GO" id="GO:0006508">
    <property type="term" value="P:proteolysis"/>
    <property type="evidence" value="ECO:0007669"/>
    <property type="project" value="UniProtKB-KW"/>
</dbReference>
<keyword evidence="9" id="KW-0961">Cell wall biogenesis/degradation</keyword>
<keyword evidence="8" id="KW-0482">Metalloprotease</keyword>
<dbReference type="Proteomes" id="UP001165393">
    <property type="component" value="Unassembled WGS sequence"/>
</dbReference>
<comment type="pathway">
    <text evidence="2">Cell wall biogenesis; cell wall polysaccharide biosynthesis.</text>
</comment>
<evidence type="ECO:0000256" key="7">
    <source>
        <dbReference type="ARBA" id="ARBA00022833"/>
    </source>
</evidence>
<evidence type="ECO:0000256" key="12">
    <source>
        <dbReference type="SAM" id="SignalP"/>
    </source>
</evidence>
<dbReference type="CDD" id="cd14844">
    <property type="entry name" value="Zn-DD-carboxypeptidase_like"/>
    <property type="match status" value="1"/>
</dbReference>
<evidence type="ECO:0000256" key="4">
    <source>
        <dbReference type="ARBA" id="ARBA00022723"/>
    </source>
</evidence>
<dbReference type="InterPro" id="IPR010275">
    <property type="entry name" value="MepK"/>
</dbReference>
<evidence type="ECO:0000256" key="9">
    <source>
        <dbReference type="ARBA" id="ARBA00023316"/>
    </source>
</evidence>
<evidence type="ECO:0000256" key="3">
    <source>
        <dbReference type="ARBA" id="ARBA00022670"/>
    </source>
</evidence>
<comment type="similarity">
    <text evidence="10">Belongs to the peptidase M15 family.</text>
</comment>
<comment type="caution">
    <text evidence="13">The sequence shown here is derived from an EMBL/GenBank/DDBJ whole genome shotgun (WGS) entry which is preliminary data.</text>
</comment>
<keyword evidence="4" id="KW-0479">Metal-binding</keyword>
<evidence type="ECO:0000256" key="6">
    <source>
        <dbReference type="ARBA" id="ARBA00022801"/>
    </source>
</evidence>
<gene>
    <name evidence="13" type="ORF">NAF29_11290</name>
</gene>
<keyword evidence="7" id="KW-0862">Zinc</keyword>
<protein>
    <recommendedName>
        <fullName evidence="11">Murein endopeptidase K</fullName>
    </recommendedName>
</protein>
<evidence type="ECO:0000256" key="11">
    <source>
        <dbReference type="ARBA" id="ARBA00093666"/>
    </source>
</evidence>
<evidence type="ECO:0000313" key="14">
    <source>
        <dbReference type="Proteomes" id="UP001165393"/>
    </source>
</evidence>
<dbReference type="PANTHER" id="PTHR37425:SF1">
    <property type="entry name" value="OUTER MEMBRANE PROTEIN"/>
    <property type="match status" value="1"/>
</dbReference>
<evidence type="ECO:0000256" key="5">
    <source>
        <dbReference type="ARBA" id="ARBA00022729"/>
    </source>
</evidence>
<dbReference type="PANTHER" id="PTHR37425">
    <property type="match status" value="1"/>
</dbReference>
<keyword evidence="3" id="KW-0645">Protease</keyword>
<accession>A0AA41W7N7</accession>
<dbReference type="RefSeq" id="WP_251261671.1">
    <property type="nucleotide sequence ID" value="NZ_JAMQGP010000004.1"/>
</dbReference>
<sequence length="187" mass="20372">MSFTNLSRRRFMLGAGGAVLSGAFMFPAAALAAQTRKTNNQRSLAMSNIHTGESLKLTYFEDGEYIADSLNRYNHLLRDFRANESISMDYNVLDQVFLLSQLVGHKGTVNIISGYRSPKTNEQLRKNGKGVAKKSYHMKGQAIDVAFPGSSLASARKAAIAMGAGGVGYYPKSGFLHLDTGPTRNWG</sequence>
<feature type="chain" id="PRO_5041398032" description="Murein endopeptidase K" evidence="12">
    <location>
        <begin position="33"/>
        <end position="187"/>
    </location>
</feature>